<dbReference type="Gene3D" id="1.10.3290.10">
    <property type="entry name" value="Fido-like domain"/>
    <property type="match status" value="1"/>
</dbReference>
<sequence length="379" mass="42452">MSIDPHFDPRLPYNDLPDLPPRADIESKRLLKACIGARAALAELKSVGAAIPNQAVLINSIPLLEAQASSEIENIVTTSDALFRFAQDEQAADPATKEALSYRAALREGFDSLAARPLSTSTAVRVCSRLKGRDMEIRRVPGTSLTNAATGEAVYTPPDGEALLRQKLSNWEQFIHEAEDIDPLIRMAVAHYQFEAIHPFHDGNGRTGRVLNLLILVEQRLLDQPILYLSRHILRHRTDYYRLLLGVTRDGAWEDWIAFLLTAVTETAIWTRDKVLAIQALHSKATEFVRTHASKIYSRELVDALFVQPYCRIQNLVDSDIAKRQTAAAYLNQLADIGMLTDIKVGREKLFLHPNFVRLLTSDDHVVLPYGAITSNRKD</sequence>
<dbReference type="PROSITE" id="PS51459">
    <property type="entry name" value="FIDO"/>
    <property type="match status" value="1"/>
</dbReference>
<dbReference type="GO" id="GO:0070733">
    <property type="term" value="F:AMPylase activity"/>
    <property type="evidence" value="ECO:0007669"/>
    <property type="project" value="UniProtKB-UniRule"/>
</dbReference>
<dbReference type="NCBIfam" id="NF046030">
    <property type="entry name" value="ProtAdlyltaseSoFic"/>
    <property type="match status" value="1"/>
</dbReference>
<dbReference type="InterPro" id="IPR048770">
    <property type="entry name" value="SoFic-like_C"/>
</dbReference>
<keyword evidence="1 2" id="KW-0547">Nucleotide-binding</keyword>
<evidence type="ECO:0000259" key="5">
    <source>
        <dbReference type="PROSITE" id="PS51459"/>
    </source>
</evidence>
<dbReference type="EMBL" id="FQWZ01000004">
    <property type="protein sequence ID" value="SHG97955.1"/>
    <property type="molecule type" value="Genomic_DNA"/>
</dbReference>
<feature type="binding site" evidence="4">
    <location>
        <begin position="202"/>
        <end position="209"/>
    </location>
    <ligand>
        <name>ATP</name>
        <dbReference type="ChEBI" id="CHEBI:30616"/>
    </ligand>
</feature>
<dbReference type="GO" id="GO:0005524">
    <property type="term" value="F:ATP binding"/>
    <property type="evidence" value="ECO:0007669"/>
    <property type="project" value="UniProtKB-UniRule"/>
</dbReference>
<name>A0A1M5P8C8_9GAMM</name>
<reference evidence="6 7" key="1">
    <citation type="submission" date="2016-11" db="EMBL/GenBank/DDBJ databases">
        <authorList>
            <person name="Jaros S."/>
            <person name="Januszkiewicz K."/>
            <person name="Wedrychowicz H."/>
        </authorList>
    </citation>
    <scope>NUCLEOTIDE SEQUENCE [LARGE SCALE GENOMIC DNA]</scope>
    <source>
        <strain evidence="6 7">CGMCC 1.7049</strain>
    </source>
</reference>
<feature type="binding site" evidence="2">
    <location>
        <begin position="203"/>
        <end position="209"/>
    </location>
    <ligand>
        <name>ATP</name>
        <dbReference type="ChEBI" id="CHEBI:30616"/>
    </ligand>
</feature>
<keyword evidence="1" id="KW-0548">Nucleotidyltransferase</keyword>
<dbReference type="PIRSF" id="PIRSF038925">
    <property type="entry name" value="AMP-prot_trans"/>
    <property type="match status" value="1"/>
</dbReference>
<dbReference type="Pfam" id="PF13784">
    <property type="entry name" value="Fic_N"/>
    <property type="match status" value="1"/>
</dbReference>
<proteinExistence type="predicted"/>
<feature type="binding site" evidence="4">
    <location>
        <begin position="240"/>
        <end position="241"/>
    </location>
    <ligand>
        <name>ATP</name>
        <dbReference type="ChEBI" id="CHEBI:30616"/>
    </ligand>
</feature>
<dbReference type="PANTHER" id="PTHR13504:SF35">
    <property type="entry name" value="PROTEIN ADENYLYLTRANSFERASE SOFIC"/>
    <property type="match status" value="1"/>
</dbReference>
<organism evidence="6 7">
    <name type="scientific">Hydrocarboniphaga daqingensis</name>
    <dbReference type="NCBI Taxonomy" id="490188"/>
    <lineage>
        <taxon>Bacteria</taxon>
        <taxon>Pseudomonadati</taxon>
        <taxon>Pseudomonadota</taxon>
        <taxon>Gammaproteobacteria</taxon>
        <taxon>Nevskiales</taxon>
        <taxon>Nevskiaceae</taxon>
        <taxon>Hydrocarboniphaga</taxon>
    </lineage>
</organism>
<dbReference type="PANTHER" id="PTHR13504">
    <property type="entry name" value="FIDO DOMAIN-CONTAINING PROTEIN DDB_G0283145"/>
    <property type="match status" value="1"/>
</dbReference>
<accession>A0A1M5P8C8</accession>
<dbReference type="InterPro" id="IPR003812">
    <property type="entry name" value="Fido"/>
</dbReference>
<keyword evidence="1" id="KW-0808">Transferase</keyword>
<dbReference type="AlphaFoldDB" id="A0A1M5P8C8"/>
<dbReference type="InterPro" id="IPR040198">
    <property type="entry name" value="Fido_containing"/>
</dbReference>
<dbReference type="InterPro" id="IPR025758">
    <property type="entry name" value="Fic/DOC_N"/>
</dbReference>
<keyword evidence="7" id="KW-1185">Reference proteome</keyword>
<evidence type="ECO:0000256" key="1">
    <source>
        <dbReference type="PIRNR" id="PIRNR038925"/>
    </source>
</evidence>
<evidence type="ECO:0000256" key="4">
    <source>
        <dbReference type="PIRSR" id="PIRSR640198-2"/>
    </source>
</evidence>
<dbReference type="InterPro" id="IPR026287">
    <property type="entry name" value="SoFic-like"/>
</dbReference>
<dbReference type="RefSeq" id="WP_072897196.1">
    <property type="nucleotide sequence ID" value="NZ_FQWZ01000004.1"/>
</dbReference>
<dbReference type="Proteomes" id="UP000199758">
    <property type="component" value="Unassembled WGS sequence"/>
</dbReference>
<evidence type="ECO:0000313" key="6">
    <source>
        <dbReference type="EMBL" id="SHG97955.1"/>
    </source>
</evidence>
<dbReference type="SUPFAM" id="SSF140931">
    <property type="entry name" value="Fic-like"/>
    <property type="match status" value="1"/>
</dbReference>
<dbReference type="Pfam" id="PF21248">
    <property type="entry name" value="SoFic-like_C"/>
    <property type="match status" value="1"/>
</dbReference>
<feature type="active site" evidence="3">
    <location>
        <position position="198"/>
    </location>
</feature>
<keyword evidence="1 2" id="KW-0067">ATP-binding</keyword>
<dbReference type="GO" id="GO:0000287">
    <property type="term" value="F:magnesium ion binding"/>
    <property type="evidence" value="ECO:0007669"/>
    <property type="project" value="UniProtKB-UniRule"/>
</dbReference>
<evidence type="ECO:0000256" key="2">
    <source>
        <dbReference type="PIRSR" id="PIRSR038925-1"/>
    </source>
</evidence>
<gene>
    <name evidence="6" type="ORF">SAMN04488068_2082</name>
</gene>
<dbReference type="InterPro" id="IPR036597">
    <property type="entry name" value="Fido-like_dom_sf"/>
</dbReference>
<dbReference type="Pfam" id="PF02661">
    <property type="entry name" value="Fic"/>
    <property type="match status" value="1"/>
</dbReference>
<dbReference type="STRING" id="490188.SAMN04488068_2082"/>
<feature type="binding site" evidence="2">
    <location>
        <position position="198"/>
    </location>
    <ligand>
        <name>ATP</name>
        <dbReference type="ChEBI" id="CHEBI:30616"/>
    </ligand>
</feature>
<comment type="function">
    <text evidence="1">Adenylyltransferase that mediates the addition of adenosine 5'-monophosphate (AMP) to specific residues of target proteins.</text>
</comment>
<feature type="binding site" evidence="2">
    <location>
        <position position="73"/>
    </location>
    <ligand>
        <name>ATP</name>
        <dbReference type="ChEBI" id="CHEBI:30616"/>
    </ligand>
</feature>
<dbReference type="GO" id="GO:0042803">
    <property type="term" value="F:protein homodimerization activity"/>
    <property type="evidence" value="ECO:0007669"/>
    <property type="project" value="UniProtKB-UniRule"/>
</dbReference>
<feature type="domain" description="Fido" evidence="5">
    <location>
        <begin position="118"/>
        <end position="262"/>
    </location>
</feature>
<feature type="binding site" evidence="2">
    <location>
        <position position="240"/>
    </location>
    <ligand>
        <name>ATP</name>
        <dbReference type="ChEBI" id="CHEBI:30616"/>
    </ligand>
</feature>
<comment type="subunit">
    <text evidence="1">Homodimer.</text>
</comment>
<dbReference type="OrthoDB" id="9807853at2"/>
<protein>
    <recommendedName>
        <fullName evidence="1">Protein adenylyltransferase</fullName>
        <ecNumber evidence="1">2.7.7.108</ecNumber>
    </recommendedName>
    <alternativeName>
        <fullName evidence="1">AMPylator</fullName>
    </alternativeName>
</protein>
<evidence type="ECO:0000313" key="7">
    <source>
        <dbReference type="Proteomes" id="UP000199758"/>
    </source>
</evidence>
<evidence type="ECO:0000256" key="3">
    <source>
        <dbReference type="PIRSR" id="PIRSR640198-1"/>
    </source>
</evidence>
<comment type="catalytic activity">
    <reaction evidence="1">
        <text>L-tyrosyl-[protein] + ATP = O-(5'-adenylyl)-L-tyrosyl-[protein] + diphosphate</text>
        <dbReference type="Rhea" id="RHEA:54288"/>
        <dbReference type="Rhea" id="RHEA-COMP:10136"/>
        <dbReference type="Rhea" id="RHEA-COMP:13846"/>
        <dbReference type="ChEBI" id="CHEBI:30616"/>
        <dbReference type="ChEBI" id="CHEBI:33019"/>
        <dbReference type="ChEBI" id="CHEBI:46858"/>
        <dbReference type="ChEBI" id="CHEBI:83624"/>
        <dbReference type="EC" id="2.7.7.108"/>
    </reaction>
</comment>
<comment type="catalytic activity">
    <reaction evidence="1">
        <text>L-threonyl-[protein] + ATP = 3-O-(5'-adenylyl)-L-threonyl-[protein] + diphosphate</text>
        <dbReference type="Rhea" id="RHEA:54292"/>
        <dbReference type="Rhea" id="RHEA-COMP:11060"/>
        <dbReference type="Rhea" id="RHEA-COMP:13847"/>
        <dbReference type="ChEBI" id="CHEBI:30013"/>
        <dbReference type="ChEBI" id="CHEBI:30616"/>
        <dbReference type="ChEBI" id="CHEBI:33019"/>
        <dbReference type="ChEBI" id="CHEBI:138113"/>
        <dbReference type="EC" id="2.7.7.108"/>
    </reaction>
</comment>
<dbReference type="EC" id="2.7.7.108" evidence="1"/>